<name>A0AAW2MFH8_SESRA</name>
<dbReference type="AlphaFoldDB" id="A0AAW2MFH8"/>
<protein>
    <submittedName>
        <fullName evidence="1">Uncharacterized protein</fullName>
    </submittedName>
</protein>
<gene>
    <name evidence="1" type="ORF">Sradi_4913800</name>
</gene>
<reference evidence="1" key="1">
    <citation type="submission" date="2020-06" db="EMBL/GenBank/DDBJ databases">
        <authorList>
            <person name="Li T."/>
            <person name="Hu X."/>
            <person name="Zhang T."/>
            <person name="Song X."/>
            <person name="Zhang H."/>
            <person name="Dai N."/>
            <person name="Sheng W."/>
            <person name="Hou X."/>
            <person name="Wei L."/>
        </authorList>
    </citation>
    <scope>NUCLEOTIDE SEQUENCE</scope>
    <source>
        <strain evidence="1">G02</strain>
        <tissue evidence="1">Leaf</tissue>
    </source>
</reference>
<accession>A0AAW2MFH8</accession>
<evidence type="ECO:0000313" key="1">
    <source>
        <dbReference type="EMBL" id="KAL0329271.1"/>
    </source>
</evidence>
<proteinExistence type="predicted"/>
<organism evidence="1">
    <name type="scientific">Sesamum radiatum</name>
    <name type="common">Black benniseed</name>
    <dbReference type="NCBI Taxonomy" id="300843"/>
    <lineage>
        <taxon>Eukaryota</taxon>
        <taxon>Viridiplantae</taxon>
        <taxon>Streptophyta</taxon>
        <taxon>Embryophyta</taxon>
        <taxon>Tracheophyta</taxon>
        <taxon>Spermatophyta</taxon>
        <taxon>Magnoliopsida</taxon>
        <taxon>eudicotyledons</taxon>
        <taxon>Gunneridae</taxon>
        <taxon>Pentapetalae</taxon>
        <taxon>asterids</taxon>
        <taxon>lamiids</taxon>
        <taxon>Lamiales</taxon>
        <taxon>Pedaliaceae</taxon>
        <taxon>Sesamum</taxon>
    </lineage>
</organism>
<reference evidence="1" key="2">
    <citation type="journal article" date="2024" name="Plant">
        <title>Genomic evolution and insights into agronomic trait innovations of Sesamum species.</title>
        <authorList>
            <person name="Miao H."/>
            <person name="Wang L."/>
            <person name="Qu L."/>
            <person name="Liu H."/>
            <person name="Sun Y."/>
            <person name="Le M."/>
            <person name="Wang Q."/>
            <person name="Wei S."/>
            <person name="Zheng Y."/>
            <person name="Lin W."/>
            <person name="Duan Y."/>
            <person name="Cao H."/>
            <person name="Xiong S."/>
            <person name="Wang X."/>
            <person name="Wei L."/>
            <person name="Li C."/>
            <person name="Ma Q."/>
            <person name="Ju M."/>
            <person name="Zhao R."/>
            <person name="Li G."/>
            <person name="Mu C."/>
            <person name="Tian Q."/>
            <person name="Mei H."/>
            <person name="Zhang T."/>
            <person name="Gao T."/>
            <person name="Zhang H."/>
        </authorList>
    </citation>
    <scope>NUCLEOTIDE SEQUENCE</scope>
    <source>
        <strain evidence="1">G02</strain>
    </source>
</reference>
<dbReference type="EMBL" id="JACGWJ010000022">
    <property type="protein sequence ID" value="KAL0329271.1"/>
    <property type="molecule type" value="Genomic_DNA"/>
</dbReference>
<sequence>MEAFEANSIMLRLRNLREELNKKFGQLAVNAQVTGSLHSPDCNKNYNSGFYLTME</sequence>
<comment type="caution">
    <text evidence="1">The sequence shown here is derived from an EMBL/GenBank/DDBJ whole genome shotgun (WGS) entry which is preliminary data.</text>
</comment>